<proteinExistence type="predicted"/>
<reference evidence="3 4" key="1">
    <citation type="journal article" date="2024" name="Int. J. Syst. Evol. Microbiol.">
        <title>Paenibacillus hexagrammi sp. nov., a novel bacterium isolated from the gut content of Hexagrammos agrammus.</title>
        <authorList>
            <person name="Jung H.K."/>
            <person name="Kim D.G."/>
            <person name="Zin H."/>
            <person name="Park J."/>
            <person name="Jung H."/>
            <person name="Kim Y.O."/>
            <person name="Kong H.J."/>
            <person name="Kim J.W."/>
            <person name="Kim Y.S."/>
        </authorList>
    </citation>
    <scope>NUCLEOTIDE SEQUENCE [LARGE SCALE GENOMIC DNA]</scope>
    <source>
        <strain evidence="3 4">YPD9-1</strain>
    </source>
</reference>
<dbReference type="EMBL" id="CP090978">
    <property type="protein sequence ID" value="UJF34437.1"/>
    <property type="molecule type" value="Genomic_DNA"/>
</dbReference>
<dbReference type="SUPFAM" id="SSF53474">
    <property type="entry name" value="alpha/beta-Hydrolases"/>
    <property type="match status" value="1"/>
</dbReference>
<gene>
    <name evidence="3" type="ORF">L0M14_04390</name>
</gene>
<dbReference type="Pfam" id="PF20434">
    <property type="entry name" value="BD-FAE"/>
    <property type="match status" value="1"/>
</dbReference>
<dbReference type="GO" id="GO:0016787">
    <property type="term" value="F:hydrolase activity"/>
    <property type="evidence" value="ECO:0007669"/>
    <property type="project" value="UniProtKB-KW"/>
</dbReference>
<dbReference type="PANTHER" id="PTHR48081:SF6">
    <property type="entry name" value="PEPTIDASE S9 PROLYL OLIGOPEPTIDASE CATALYTIC DOMAIN-CONTAINING PROTEIN"/>
    <property type="match status" value="1"/>
</dbReference>
<feature type="domain" description="BD-FAE-like" evidence="2">
    <location>
        <begin position="31"/>
        <end position="222"/>
    </location>
</feature>
<organism evidence="3 4">
    <name type="scientific">Paenibacillus hexagrammi</name>
    <dbReference type="NCBI Taxonomy" id="2908839"/>
    <lineage>
        <taxon>Bacteria</taxon>
        <taxon>Bacillati</taxon>
        <taxon>Bacillota</taxon>
        <taxon>Bacilli</taxon>
        <taxon>Bacillales</taxon>
        <taxon>Paenibacillaceae</taxon>
        <taxon>Paenibacillus</taxon>
    </lineage>
</organism>
<keyword evidence="1 3" id="KW-0378">Hydrolase</keyword>
<sequence>MSNNRQTIELWPGAAISALNADNEGCPALTYYPAEGEGIRSAIIVCPGGGYVRRAPHEGEPVALWLNSLGISAFVLHYRVAPNRHPLPLQDAQRAIRTVRHYAKEWSIDPNRLGILGFSAGGHLTSTAATHFDDGNPQADDPVETYSSRPDLQVLCYPVITFGEHTHAGSKLSLLGESPDEEWVRQLSNETRVTPDSPPAFLWHTADDAAVPVENSLQYAAALSRQQVPFELHVFPSGVHGLGLAESHPEAKAWTDLCAVWLTKQGFR</sequence>
<accession>A0ABY3SN74</accession>
<evidence type="ECO:0000256" key="1">
    <source>
        <dbReference type="ARBA" id="ARBA00022801"/>
    </source>
</evidence>
<evidence type="ECO:0000259" key="2">
    <source>
        <dbReference type="Pfam" id="PF20434"/>
    </source>
</evidence>
<evidence type="ECO:0000313" key="4">
    <source>
        <dbReference type="Proteomes" id="UP001649230"/>
    </source>
</evidence>
<dbReference type="PANTHER" id="PTHR48081">
    <property type="entry name" value="AB HYDROLASE SUPERFAMILY PROTEIN C4A8.06C"/>
    <property type="match status" value="1"/>
</dbReference>
<dbReference type="Gene3D" id="3.40.50.1820">
    <property type="entry name" value="alpha/beta hydrolase"/>
    <property type="match status" value="1"/>
</dbReference>
<dbReference type="InterPro" id="IPR049492">
    <property type="entry name" value="BD-FAE-like_dom"/>
</dbReference>
<protein>
    <submittedName>
        <fullName evidence="3">Alpha/beta hydrolase</fullName>
    </submittedName>
</protein>
<dbReference type="InterPro" id="IPR050300">
    <property type="entry name" value="GDXG_lipolytic_enzyme"/>
</dbReference>
<keyword evidence="4" id="KW-1185">Reference proteome</keyword>
<name>A0ABY3SN74_9BACL</name>
<dbReference type="Proteomes" id="UP001649230">
    <property type="component" value="Chromosome"/>
</dbReference>
<evidence type="ECO:0000313" key="3">
    <source>
        <dbReference type="EMBL" id="UJF34437.1"/>
    </source>
</evidence>
<dbReference type="RefSeq" id="WP_235121011.1">
    <property type="nucleotide sequence ID" value="NZ_CP090978.1"/>
</dbReference>
<dbReference type="InterPro" id="IPR029058">
    <property type="entry name" value="AB_hydrolase_fold"/>
</dbReference>